<dbReference type="EMBL" id="KL584980">
    <property type="protein sequence ID" value="KEQ85647.1"/>
    <property type="molecule type" value="Genomic_DNA"/>
</dbReference>
<feature type="region of interest" description="Disordered" evidence="1">
    <location>
        <begin position="225"/>
        <end position="255"/>
    </location>
</feature>
<protein>
    <submittedName>
        <fullName evidence="2">Uncharacterized protein</fullName>
    </submittedName>
</protein>
<sequence>MLITLISTLYTYSTTMAPWSTINKRGLSAVALPTPSASAAASSMPNPSAVGVPTCQVKPKRTSRKSRKQAPRKRTKQAPKKGTTQVPRKSPKEPTTAKMNLRISKLKEEISKAGGQVPKPSGLSISNDFFSKVSLQGFPSTLSRSHCGYNADEREFIWCAADDWDRELIAVYLGRNEQAIRLELMKIRRRLAAQRLLAQNGASSSVPAVPTSSGLHQGAADSALAVAGPSHSNTDVSVDGPSDPDTDSGLDMSFDSTTECAPTGFSERSVAISPSGNITATPLLPSPGTWRGFTNAFDKDFFGQCALTPEDQRRLRRAEEIHHSLPKGKVVSWRLTSDYERGLTAWQMQDMSKGPLNILADAAVAQGSSAISRSAPPTRPGRGR</sequence>
<evidence type="ECO:0000256" key="1">
    <source>
        <dbReference type="SAM" id="MobiDB-lite"/>
    </source>
</evidence>
<evidence type="ECO:0000313" key="3">
    <source>
        <dbReference type="Proteomes" id="UP000030706"/>
    </source>
</evidence>
<dbReference type="HOGENOM" id="CLU_719581_0_0_1"/>
<dbReference type="AlphaFoldDB" id="A0A074XUP5"/>
<dbReference type="Proteomes" id="UP000030706">
    <property type="component" value="Unassembled WGS sequence"/>
</dbReference>
<evidence type="ECO:0000313" key="2">
    <source>
        <dbReference type="EMBL" id="KEQ85647.1"/>
    </source>
</evidence>
<gene>
    <name evidence="2" type="ORF">M438DRAFT_199225</name>
</gene>
<proteinExistence type="predicted"/>
<dbReference type="GeneID" id="40741633"/>
<feature type="compositionally biased region" description="Basic residues" evidence="1">
    <location>
        <begin position="58"/>
        <end position="79"/>
    </location>
</feature>
<organism evidence="2 3">
    <name type="scientific">Aureobasidium pullulans EXF-150</name>
    <dbReference type="NCBI Taxonomy" id="1043002"/>
    <lineage>
        <taxon>Eukaryota</taxon>
        <taxon>Fungi</taxon>
        <taxon>Dikarya</taxon>
        <taxon>Ascomycota</taxon>
        <taxon>Pezizomycotina</taxon>
        <taxon>Dothideomycetes</taxon>
        <taxon>Dothideomycetidae</taxon>
        <taxon>Dothideales</taxon>
        <taxon>Saccotheciaceae</taxon>
        <taxon>Aureobasidium</taxon>
    </lineage>
</organism>
<dbReference type="RefSeq" id="XP_029761834.1">
    <property type="nucleotide sequence ID" value="XM_029899327.1"/>
</dbReference>
<accession>A0A074XUP5</accession>
<keyword evidence="3" id="KW-1185">Reference proteome</keyword>
<feature type="compositionally biased region" description="Low complexity" evidence="1">
    <location>
        <begin position="37"/>
        <end position="49"/>
    </location>
</feature>
<name>A0A074XUP5_AURPU</name>
<feature type="region of interest" description="Disordered" evidence="1">
    <location>
        <begin position="37"/>
        <end position="97"/>
    </location>
</feature>
<reference evidence="2 3" key="1">
    <citation type="journal article" date="2014" name="BMC Genomics">
        <title>Genome sequencing of four Aureobasidium pullulans varieties: biotechnological potential, stress tolerance, and description of new species.</title>
        <authorList>
            <person name="Gostin Ar C."/>
            <person name="Ohm R.A."/>
            <person name="Kogej T."/>
            <person name="Sonjak S."/>
            <person name="Turk M."/>
            <person name="Zajc J."/>
            <person name="Zalar P."/>
            <person name="Grube M."/>
            <person name="Sun H."/>
            <person name="Han J."/>
            <person name="Sharma A."/>
            <person name="Chiniquy J."/>
            <person name="Ngan C.Y."/>
            <person name="Lipzen A."/>
            <person name="Barry K."/>
            <person name="Grigoriev I.V."/>
            <person name="Gunde-Cimerman N."/>
        </authorList>
    </citation>
    <scope>NUCLEOTIDE SEQUENCE [LARGE SCALE GENOMIC DNA]</scope>
    <source>
        <strain evidence="2 3">EXF-150</strain>
    </source>
</reference>